<evidence type="ECO:0000313" key="3">
    <source>
        <dbReference type="EMBL" id="ORZ07103.1"/>
    </source>
</evidence>
<dbReference type="EMBL" id="MCGE01000036">
    <property type="protein sequence ID" value="ORZ07103.1"/>
    <property type="molecule type" value="Genomic_DNA"/>
</dbReference>
<evidence type="ECO:0000313" key="4">
    <source>
        <dbReference type="Proteomes" id="UP000193560"/>
    </source>
</evidence>
<dbReference type="InterPro" id="IPR017438">
    <property type="entry name" value="ATP-NAD_kinase_N"/>
</dbReference>
<evidence type="ECO:0000259" key="2">
    <source>
        <dbReference type="PROSITE" id="PS50146"/>
    </source>
</evidence>
<sequence length="539" mass="59257">MLYDSITLPVIHLDQPATLSVTGRRFVLTLHDKENTTAAAYPLHVIYGIHPNKSLSTLTLDLYLSPASLKDTTVALDSDNTHDGGDGDITTTTTTTTTTTPSPLRDTPVYGQTSLVLTINNWTDDDDTTDTLIQQLISTVLPRPNNDAYHIHPFLNPTSGHQKAVHAWQTTVLPMLQSAGFQSISPVIHTVAEQVRQQAYELGQQVIRQRPKTKALILCLGGDGTIHDLINGLLDALDEATTRSAAVAPGDDDNNNNAFASVFQLGVIPAGSGNAFASSLHLHTEDIGQAVLRIIHGDCRPFHLLDVTVGQVAPPSSSPEDDAKDWTDRVVMETTPAEQKHRGRRIFVVASWGFHAQIVSKSRYLRYVMGNKRFSLVAMALLFFLHHYKGDVVLKQTRRYDRATQTFVEEEAGTTTLSSSDPAQAGGFTYFLITKQAALEPGFCITPFASPFDHEMDVMCMRQATADQLKTVAGLAFQGGKHVDHPAVDYYKTQDVYLRVHEATDLCLDGEILPVRAMDVIRIQSIQDKVKKDAFVVFV</sequence>
<dbReference type="Gene3D" id="2.60.200.40">
    <property type="match status" value="1"/>
</dbReference>
<dbReference type="PANTHER" id="PTHR12358">
    <property type="entry name" value="SPHINGOSINE KINASE"/>
    <property type="match status" value="1"/>
</dbReference>
<dbReference type="OrthoDB" id="336240at2759"/>
<dbReference type="SMART" id="SM00046">
    <property type="entry name" value="DAGKc"/>
    <property type="match status" value="1"/>
</dbReference>
<keyword evidence="4" id="KW-1185">Reference proteome</keyword>
<dbReference type="InterPro" id="IPR016064">
    <property type="entry name" value="NAD/diacylglycerol_kinase_sf"/>
</dbReference>
<dbReference type="InterPro" id="IPR050187">
    <property type="entry name" value="Lipid_Phosphate_FormReg"/>
</dbReference>
<feature type="compositionally biased region" description="Low complexity" evidence="1">
    <location>
        <begin position="90"/>
        <end position="100"/>
    </location>
</feature>
<reference evidence="3 4" key="1">
    <citation type="submission" date="2016-07" db="EMBL/GenBank/DDBJ databases">
        <title>Pervasive Adenine N6-methylation of Active Genes in Fungi.</title>
        <authorList>
            <consortium name="DOE Joint Genome Institute"/>
            <person name="Mondo S.J."/>
            <person name="Dannebaum R.O."/>
            <person name="Kuo R.C."/>
            <person name="Labutti K."/>
            <person name="Haridas S."/>
            <person name="Kuo A."/>
            <person name="Salamov A."/>
            <person name="Ahrendt S.R."/>
            <person name="Lipzen A."/>
            <person name="Sullivan W."/>
            <person name="Andreopoulos W.B."/>
            <person name="Clum A."/>
            <person name="Lindquist E."/>
            <person name="Daum C."/>
            <person name="Ramamoorthy G.K."/>
            <person name="Gryganskyi A."/>
            <person name="Culley D."/>
            <person name="Magnuson J.K."/>
            <person name="James T.Y."/>
            <person name="O'Malley M.A."/>
            <person name="Stajich J.E."/>
            <person name="Spatafora J.W."/>
            <person name="Visel A."/>
            <person name="Grigoriev I.V."/>
        </authorList>
    </citation>
    <scope>NUCLEOTIDE SEQUENCE [LARGE SCALE GENOMIC DNA]</scope>
    <source>
        <strain evidence="3 4">NRRL 1336</strain>
    </source>
</reference>
<keyword evidence="3" id="KW-0808">Transferase</keyword>
<name>A0A1X2I2K0_9FUNG</name>
<dbReference type="AlphaFoldDB" id="A0A1X2I2K0"/>
<evidence type="ECO:0000256" key="1">
    <source>
        <dbReference type="SAM" id="MobiDB-lite"/>
    </source>
</evidence>
<dbReference type="Pfam" id="PF00781">
    <property type="entry name" value="DAGK_cat"/>
    <property type="match status" value="1"/>
</dbReference>
<dbReference type="Gene3D" id="3.40.50.10330">
    <property type="entry name" value="Probable inorganic polyphosphate/atp-NAD kinase, domain 1"/>
    <property type="match status" value="1"/>
</dbReference>
<comment type="caution">
    <text evidence="3">The sequence shown here is derived from an EMBL/GenBank/DDBJ whole genome shotgun (WGS) entry which is preliminary data.</text>
</comment>
<dbReference type="GO" id="GO:0016020">
    <property type="term" value="C:membrane"/>
    <property type="evidence" value="ECO:0007669"/>
    <property type="project" value="TreeGrafter"/>
</dbReference>
<dbReference type="InterPro" id="IPR001206">
    <property type="entry name" value="Diacylglycerol_kinase_cat_dom"/>
</dbReference>
<organism evidence="3 4">
    <name type="scientific">Absidia repens</name>
    <dbReference type="NCBI Taxonomy" id="90262"/>
    <lineage>
        <taxon>Eukaryota</taxon>
        <taxon>Fungi</taxon>
        <taxon>Fungi incertae sedis</taxon>
        <taxon>Mucoromycota</taxon>
        <taxon>Mucoromycotina</taxon>
        <taxon>Mucoromycetes</taxon>
        <taxon>Mucorales</taxon>
        <taxon>Cunninghamellaceae</taxon>
        <taxon>Absidia</taxon>
    </lineage>
</organism>
<dbReference type="SUPFAM" id="SSF111331">
    <property type="entry name" value="NAD kinase/diacylglycerol kinase-like"/>
    <property type="match status" value="1"/>
</dbReference>
<protein>
    <submittedName>
        <fullName evidence="3">ATP-NAD kinase-like domain-containing protein</fullName>
    </submittedName>
</protein>
<feature type="region of interest" description="Disordered" evidence="1">
    <location>
        <begin position="76"/>
        <end position="105"/>
    </location>
</feature>
<proteinExistence type="predicted"/>
<dbReference type="GO" id="GO:0005737">
    <property type="term" value="C:cytoplasm"/>
    <property type="evidence" value="ECO:0007669"/>
    <property type="project" value="TreeGrafter"/>
</dbReference>
<dbReference type="PANTHER" id="PTHR12358:SF108">
    <property type="entry name" value="DAGKC DOMAIN-CONTAINING PROTEIN"/>
    <property type="match status" value="1"/>
</dbReference>
<dbReference type="GO" id="GO:0001727">
    <property type="term" value="F:lipid kinase activity"/>
    <property type="evidence" value="ECO:0007669"/>
    <property type="project" value="TreeGrafter"/>
</dbReference>
<gene>
    <name evidence="3" type="ORF">BCR42DRAFT_426372</name>
</gene>
<feature type="domain" description="DAGKc" evidence="2">
    <location>
        <begin position="146"/>
        <end position="311"/>
    </location>
</feature>
<accession>A0A1X2I2K0</accession>
<dbReference type="GO" id="GO:0046512">
    <property type="term" value="P:sphingosine biosynthetic process"/>
    <property type="evidence" value="ECO:0007669"/>
    <property type="project" value="TreeGrafter"/>
</dbReference>
<dbReference type="PROSITE" id="PS50146">
    <property type="entry name" value="DAGK"/>
    <property type="match status" value="1"/>
</dbReference>
<dbReference type="Proteomes" id="UP000193560">
    <property type="component" value="Unassembled WGS sequence"/>
</dbReference>
<keyword evidence="3" id="KW-0418">Kinase</keyword>